<dbReference type="OrthoDB" id="2630778at2"/>
<evidence type="ECO:0000313" key="2">
    <source>
        <dbReference type="Proteomes" id="UP000054709"/>
    </source>
</evidence>
<dbReference type="InterPro" id="IPR036505">
    <property type="entry name" value="Amidase/PGRP_sf"/>
</dbReference>
<gene>
    <name evidence="1" type="ORF">UQ64_09820</name>
</gene>
<name>A0A0W1B0I4_9BACL</name>
<organism evidence="1 2">
    <name type="scientific">Paenibacillus etheri</name>
    <dbReference type="NCBI Taxonomy" id="1306852"/>
    <lineage>
        <taxon>Bacteria</taxon>
        <taxon>Bacillati</taxon>
        <taxon>Bacillota</taxon>
        <taxon>Bacilli</taxon>
        <taxon>Bacillales</taxon>
        <taxon>Paenibacillaceae</taxon>
        <taxon>Paenibacillus</taxon>
    </lineage>
</organism>
<sequence>MNYKGFILHQSRCTSINGKGFDFWVGVDGAIYAAPLLTDPEYIHICLEGDFSREDGIPPVSGKKEQQFATGRLILELVERYQISPLIIEPHNNYCPGAFFPWNELVIYPSDGYH</sequence>
<dbReference type="GO" id="GO:0008745">
    <property type="term" value="F:N-acetylmuramoyl-L-alanine amidase activity"/>
    <property type="evidence" value="ECO:0007669"/>
    <property type="project" value="InterPro"/>
</dbReference>
<evidence type="ECO:0008006" key="3">
    <source>
        <dbReference type="Google" id="ProtNLM"/>
    </source>
</evidence>
<dbReference type="RefSeq" id="WP_060622669.1">
    <property type="nucleotide sequence ID" value="NZ_LCZJ02000018.1"/>
</dbReference>
<dbReference type="AlphaFoldDB" id="A0A0W1B0I4"/>
<reference evidence="1 2" key="1">
    <citation type="journal article" date="2015" name="Int. Biodeterior. Biodegradation">
        <title>Physiological and genetic screening methods for the isolation of methyl tert-butyl ether-degrading bacteria for bioremediation purposes.</title>
        <authorList>
            <person name="Guisado I.M."/>
            <person name="Purswani J."/>
            <person name="Gonzalez Lopez J."/>
            <person name="Pozo C."/>
        </authorList>
    </citation>
    <scope>NUCLEOTIDE SEQUENCE [LARGE SCALE GENOMIC DNA]</scope>
    <source>
        <strain evidence="1 2">SH7</strain>
    </source>
</reference>
<keyword evidence="2" id="KW-1185">Reference proteome</keyword>
<dbReference type="SUPFAM" id="SSF55846">
    <property type="entry name" value="N-acetylmuramoyl-L-alanine amidase-like"/>
    <property type="match status" value="1"/>
</dbReference>
<proteinExistence type="predicted"/>
<accession>A0A0W1B0I4</accession>
<dbReference type="Proteomes" id="UP000054709">
    <property type="component" value="Unassembled WGS sequence"/>
</dbReference>
<evidence type="ECO:0000313" key="1">
    <source>
        <dbReference type="EMBL" id="KTD87126.1"/>
    </source>
</evidence>
<protein>
    <recommendedName>
        <fullName evidence="3">N-acetylmuramoyl-L-alanine amidase</fullName>
    </recommendedName>
</protein>
<dbReference type="GO" id="GO:0009253">
    <property type="term" value="P:peptidoglycan catabolic process"/>
    <property type="evidence" value="ECO:0007669"/>
    <property type="project" value="InterPro"/>
</dbReference>
<dbReference type="EMBL" id="LCZJ02000018">
    <property type="protein sequence ID" value="KTD87126.1"/>
    <property type="molecule type" value="Genomic_DNA"/>
</dbReference>
<comment type="caution">
    <text evidence="1">The sequence shown here is derived from an EMBL/GenBank/DDBJ whole genome shotgun (WGS) entry which is preliminary data.</text>
</comment>